<keyword evidence="4" id="KW-0240">DNA-directed RNA polymerase</keyword>
<protein>
    <submittedName>
        <fullName evidence="4">DNA-directed RNA polymerase III subunit RPC6</fullName>
    </submittedName>
</protein>
<dbReference type="Proteomes" id="UP000054359">
    <property type="component" value="Unassembled WGS sequence"/>
</dbReference>
<evidence type="ECO:0000313" key="5">
    <source>
        <dbReference type="Proteomes" id="UP000054359"/>
    </source>
</evidence>
<evidence type="ECO:0000256" key="1">
    <source>
        <dbReference type="ARBA" id="ARBA00004123"/>
    </source>
</evidence>
<keyword evidence="5" id="KW-1185">Reference proteome</keyword>
<reference evidence="4 5" key="1">
    <citation type="submission" date="2013-11" db="EMBL/GenBank/DDBJ databases">
        <title>Genome sequencing of Stegodyphus mimosarum.</title>
        <authorList>
            <person name="Bechsgaard J."/>
        </authorList>
    </citation>
    <scope>NUCLEOTIDE SEQUENCE [LARGE SCALE GENOMIC DNA]</scope>
</reference>
<dbReference type="GO" id="GO:0005666">
    <property type="term" value="C:RNA polymerase III complex"/>
    <property type="evidence" value="ECO:0007669"/>
    <property type="project" value="InterPro"/>
</dbReference>
<sequence length="69" mass="7492">KLSVQDTEKILESLIYDGKLEKSKALGSSSISKDKVSENFYKVTKSVISSTGLMRMPCGVCTVFNNCGP</sequence>
<gene>
    <name evidence="4" type="ORF">X975_10351</name>
</gene>
<proteinExistence type="predicted"/>
<evidence type="ECO:0000256" key="2">
    <source>
        <dbReference type="ARBA" id="ARBA00023163"/>
    </source>
</evidence>
<dbReference type="GO" id="GO:0006383">
    <property type="term" value="P:transcription by RNA polymerase III"/>
    <property type="evidence" value="ECO:0007669"/>
    <property type="project" value="InterPro"/>
</dbReference>
<dbReference type="STRING" id="407821.A0A087TS12"/>
<keyword evidence="3" id="KW-0539">Nucleus</keyword>
<name>A0A087TS12_STEMI</name>
<evidence type="ECO:0000313" key="4">
    <source>
        <dbReference type="EMBL" id="KFM67901.1"/>
    </source>
</evidence>
<dbReference type="InterPro" id="IPR007832">
    <property type="entry name" value="RNA_pol_Rpc34"/>
</dbReference>
<comment type="subcellular location">
    <subcellularLocation>
        <location evidence="1">Nucleus</location>
    </subcellularLocation>
</comment>
<dbReference type="InterPro" id="IPR016049">
    <property type="entry name" value="RNA_pol_Rpc34-like"/>
</dbReference>
<feature type="non-terminal residue" evidence="4">
    <location>
        <position position="1"/>
    </location>
</feature>
<feature type="non-terminal residue" evidence="4">
    <location>
        <position position="69"/>
    </location>
</feature>
<keyword evidence="2" id="KW-0804">Transcription</keyword>
<organism evidence="4 5">
    <name type="scientific">Stegodyphus mimosarum</name>
    <name type="common">African social velvet spider</name>
    <dbReference type="NCBI Taxonomy" id="407821"/>
    <lineage>
        <taxon>Eukaryota</taxon>
        <taxon>Metazoa</taxon>
        <taxon>Ecdysozoa</taxon>
        <taxon>Arthropoda</taxon>
        <taxon>Chelicerata</taxon>
        <taxon>Arachnida</taxon>
        <taxon>Araneae</taxon>
        <taxon>Araneomorphae</taxon>
        <taxon>Entelegynae</taxon>
        <taxon>Eresoidea</taxon>
        <taxon>Eresidae</taxon>
        <taxon>Stegodyphus</taxon>
    </lineage>
</organism>
<dbReference type="AlphaFoldDB" id="A0A087TS12"/>
<accession>A0A087TS12</accession>
<dbReference type="EMBL" id="KK116492">
    <property type="protein sequence ID" value="KFM67901.1"/>
    <property type="molecule type" value="Genomic_DNA"/>
</dbReference>
<dbReference type="PANTHER" id="PTHR12780">
    <property type="entry name" value="RNA POLYMERASE III DNA DIRECTED , 39KD SUBUNIT-RELATED"/>
    <property type="match status" value="1"/>
</dbReference>
<dbReference type="Pfam" id="PF05158">
    <property type="entry name" value="RNA_pol_Rpc34"/>
    <property type="match status" value="1"/>
</dbReference>
<dbReference type="OrthoDB" id="613763at2759"/>
<evidence type="ECO:0000256" key="3">
    <source>
        <dbReference type="ARBA" id="ARBA00023242"/>
    </source>
</evidence>